<sequence length="116" mass="12395">MVARSVSVDAEAVRPRGDRREEVRRFVMALGQVDRGAAVPLDVLECSWILDARTAPAIIFANGGMLAAGLVVLAQDFGLAQDVVPETLVSVAAAECDGDHRGFAERLLRMLDDTAC</sequence>
<evidence type="ECO:0000313" key="2">
    <source>
        <dbReference type="Proteomes" id="UP000732399"/>
    </source>
</evidence>
<protein>
    <submittedName>
        <fullName evidence="1">Uncharacterized protein</fullName>
    </submittedName>
</protein>
<proteinExistence type="predicted"/>
<dbReference type="EMBL" id="JAAVJH010000012">
    <property type="protein sequence ID" value="NJR80051.1"/>
    <property type="molecule type" value="Genomic_DNA"/>
</dbReference>
<name>A0ABX1CTC2_9SPHN</name>
<reference evidence="1 2" key="1">
    <citation type="submission" date="2020-03" db="EMBL/GenBank/DDBJ databases">
        <authorList>
            <person name="Wang L."/>
            <person name="He N."/>
            <person name="Li Y."/>
            <person name="Fang Y."/>
            <person name="Zhang F."/>
        </authorList>
    </citation>
    <scope>NUCLEOTIDE SEQUENCE [LARGE SCALE GENOMIC DNA]</scope>
    <source>
        <strain evidence="1 2">36D10-4-7</strain>
    </source>
</reference>
<organism evidence="1 2">
    <name type="scientific">Sphingomonas corticis</name>
    <dbReference type="NCBI Taxonomy" id="2722791"/>
    <lineage>
        <taxon>Bacteria</taxon>
        <taxon>Pseudomonadati</taxon>
        <taxon>Pseudomonadota</taxon>
        <taxon>Alphaproteobacteria</taxon>
        <taxon>Sphingomonadales</taxon>
        <taxon>Sphingomonadaceae</taxon>
        <taxon>Sphingomonas</taxon>
    </lineage>
</organism>
<evidence type="ECO:0000313" key="1">
    <source>
        <dbReference type="EMBL" id="NJR80051.1"/>
    </source>
</evidence>
<dbReference type="RefSeq" id="WP_168135608.1">
    <property type="nucleotide sequence ID" value="NZ_JAAVJH010000012.1"/>
</dbReference>
<gene>
    <name evidence="1" type="ORF">HBH26_15815</name>
</gene>
<keyword evidence="2" id="KW-1185">Reference proteome</keyword>
<comment type="caution">
    <text evidence="1">The sequence shown here is derived from an EMBL/GenBank/DDBJ whole genome shotgun (WGS) entry which is preliminary data.</text>
</comment>
<accession>A0ABX1CTC2</accession>
<dbReference type="Proteomes" id="UP000732399">
    <property type="component" value="Unassembled WGS sequence"/>
</dbReference>